<reference evidence="2" key="1">
    <citation type="submission" date="2021-02" db="EMBL/GenBank/DDBJ databases">
        <authorList>
            <person name="Dougan E. K."/>
            <person name="Rhodes N."/>
            <person name="Thang M."/>
            <person name="Chan C."/>
        </authorList>
    </citation>
    <scope>NUCLEOTIDE SEQUENCE</scope>
</reference>
<dbReference type="EMBL" id="CAJNIZ010043604">
    <property type="protein sequence ID" value="CAE7664008.1"/>
    <property type="molecule type" value="Genomic_DNA"/>
</dbReference>
<dbReference type="InterPro" id="IPR001478">
    <property type="entry name" value="PDZ"/>
</dbReference>
<accession>A0A812WBD2</accession>
<dbReference type="AlphaFoldDB" id="A0A812WBD2"/>
<evidence type="ECO:0000313" key="3">
    <source>
        <dbReference type="Proteomes" id="UP000649617"/>
    </source>
</evidence>
<dbReference type="OrthoDB" id="413085at2759"/>
<sequence>GDSPQTDLANLSGGQGNPVIVQAVTPGGRAEQNGVKPGAVIRSINAGTTFRSFPAWQVRAMLHAPVTVELEQDMVLSPGSPRCKEIRLTRKSELKLGIAPRNGAWSHKDNVLLAEEVVFKP</sequence>
<evidence type="ECO:0000259" key="1">
    <source>
        <dbReference type="Pfam" id="PF00595"/>
    </source>
</evidence>
<dbReference type="InterPro" id="IPR036034">
    <property type="entry name" value="PDZ_sf"/>
</dbReference>
<feature type="non-terminal residue" evidence="2">
    <location>
        <position position="121"/>
    </location>
</feature>
<dbReference type="Gene3D" id="2.30.42.10">
    <property type="match status" value="1"/>
</dbReference>
<feature type="domain" description="PDZ" evidence="1">
    <location>
        <begin position="10"/>
        <end position="68"/>
    </location>
</feature>
<keyword evidence="3" id="KW-1185">Reference proteome</keyword>
<name>A0A812WBD2_SYMPI</name>
<feature type="non-terminal residue" evidence="2">
    <location>
        <position position="1"/>
    </location>
</feature>
<evidence type="ECO:0000313" key="2">
    <source>
        <dbReference type="EMBL" id="CAE7664008.1"/>
    </source>
</evidence>
<dbReference type="Proteomes" id="UP000649617">
    <property type="component" value="Unassembled WGS sequence"/>
</dbReference>
<gene>
    <name evidence="2" type="ORF">SPIL2461_LOCUS18121</name>
</gene>
<proteinExistence type="predicted"/>
<protein>
    <recommendedName>
        <fullName evidence="1">PDZ domain-containing protein</fullName>
    </recommendedName>
</protein>
<dbReference type="Pfam" id="PF00595">
    <property type="entry name" value="PDZ"/>
    <property type="match status" value="1"/>
</dbReference>
<organism evidence="2 3">
    <name type="scientific">Symbiodinium pilosum</name>
    <name type="common">Dinoflagellate</name>
    <dbReference type="NCBI Taxonomy" id="2952"/>
    <lineage>
        <taxon>Eukaryota</taxon>
        <taxon>Sar</taxon>
        <taxon>Alveolata</taxon>
        <taxon>Dinophyceae</taxon>
        <taxon>Suessiales</taxon>
        <taxon>Symbiodiniaceae</taxon>
        <taxon>Symbiodinium</taxon>
    </lineage>
</organism>
<comment type="caution">
    <text evidence="2">The sequence shown here is derived from an EMBL/GenBank/DDBJ whole genome shotgun (WGS) entry which is preliminary data.</text>
</comment>
<dbReference type="SUPFAM" id="SSF50156">
    <property type="entry name" value="PDZ domain-like"/>
    <property type="match status" value="1"/>
</dbReference>